<keyword evidence="7" id="KW-0378">Hydrolase</keyword>
<evidence type="ECO:0000256" key="4">
    <source>
        <dbReference type="ARBA" id="ARBA00022723"/>
    </source>
</evidence>
<comment type="caution">
    <text evidence="11">Lacks conserved residue(s) required for the propagation of feature annotation.</text>
</comment>
<protein>
    <recommendedName>
        <fullName evidence="13">Upf1 domain-containing protein</fullName>
    </recommendedName>
</protein>
<dbReference type="Proteomes" id="UP000437017">
    <property type="component" value="Unassembled WGS sequence"/>
</dbReference>
<dbReference type="InterPro" id="IPR047187">
    <property type="entry name" value="SF1_C_Upf1"/>
</dbReference>
<evidence type="ECO:0000259" key="13">
    <source>
        <dbReference type="PROSITE" id="PS51997"/>
    </source>
</evidence>
<keyword evidence="15" id="KW-1185">Reference proteome</keyword>
<evidence type="ECO:0000256" key="9">
    <source>
        <dbReference type="ARBA" id="ARBA00022833"/>
    </source>
</evidence>
<evidence type="ECO:0000256" key="5">
    <source>
        <dbReference type="ARBA" id="ARBA00022741"/>
    </source>
</evidence>
<evidence type="ECO:0000256" key="10">
    <source>
        <dbReference type="ARBA" id="ARBA00022840"/>
    </source>
</evidence>
<dbReference type="Gene3D" id="3.40.50.300">
    <property type="entry name" value="P-loop containing nucleotide triphosphate hydrolases"/>
    <property type="match status" value="2"/>
</dbReference>
<dbReference type="FunFam" id="3.40.50.300:FF:000097">
    <property type="entry name" value="Regulator of nonsense transcripts 1"/>
    <property type="match status" value="1"/>
</dbReference>
<evidence type="ECO:0000256" key="8">
    <source>
        <dbReference type="ARBA" id="ARBA00022806"/>
    </source>
</evidence>
<feature type="compositionally biased region" description="Basic residues" evidence="12">
    <location>
        <begin position="914"/>
        <end position="923"/>
    </location>
</feature>
<dbReference type="OrthoDB" id="6513042at2759"/>
<evidence type="ECO:0000256" key="3">
    <source>
        <dbReference type="ARBA" id="ARBA00022490"/>
    </source>
</evidence>
<dbReference type="Pfam" id="PF13087">
    <property type="entry name" value="AAA_12"/>
    <property type="match status" value="1"/>
</dbReference>
<dbReference type="GO" id="GO:0003723">
    <property type="term" value="F:RNA binding"/>
    <property type="evidence" value="ECO:0007669"/>
    <property type="project" value="InterPro"/>
</dbReference>
<keyword evidence="9 11" id="KW-0862">Zinc</keyword>
<dbReference type="SUPFAM" id="SSF52540">
    <property type="entry name" value="P-loop containing nucleoside triphosphate hydrolases"/>
    <property type="match status" value="1"/>
</dbReference>
<dbReference type="Gene3D" id="6.10.140.1240">
    <property type="match status" value="1"/>
</dbReference>
<dbReference type="InterPro" id="IPR018999">
    <property type="entry name" value="UPF1_CH/ZBD"/>
</dbReference>
<dbReference type="CDD" id="cd18039">
    <property type="entry name" value="DEXXQc_UPF1"/>
    <property type="match status" value="1"/>
</dbReference>
<dbReference type="InterPro" id="IPR006935">
    <property type="entry name" value="Helicase/UvrB_N"/>
</dbReference>
<feature type="region of interest" description="Disordered" evidence="12">
    <location>
        <begin position="999"/>
        <end position="1018"/>
    </location>
</feature>
<evidence type="ECO:0000313" key="14">
    <source>
        <dbReference type="EMBL" id="KAB0406646.1"/>
    </source>
</evidence>
<feature type="region of interest" description="C4" evidence="11">
    <location>
        <begin position="131"/>
        <end position="161"/>
    </location>
</feature>
<name>A0A6A1QKA6_BALPH</name>
<dbReference type="Pfam" id="PF09416">
    <property type="entry name" value="UPF1_Zn_bind"/>
    <property type="match status" value="1"/>
</dbReference>
<dbReference type="GO" id="GO:0005737">
    <property type="term" value="C:cytoplasm"/>
    <property type="evidence" value="ECO:0007669"/>
    <property type="project" value="UniProtKB-SubCell"/>
</dbReference>
<keyword evidence="10" id="KW-0067">ATP-binding</keyword>
<keyword evidence="5" id="KW-0547">Nucleotide-binding</keyword>
<accession>A0A6A1QKA6</accession>
<dbReference type="CDD" id="cd18808">
    <property type="entry name" value="SF1_C_Upf1"/>
    <property type="match status" value="1"/>
</dbReference>
<reference evidence="14 15" key="1">
    <citation type="journal article" date="2019" name="PLoS ONE">
        <title>Genomic analyses reveal an absence of contemporary introgressive admixture between fin whales and blue whales, despite known hybrids.</title>
        <authorList>
            <person name="Westbury M.V."/>
            <person name="Petersen B."/>
            <person name="Lorenzen E.D."/>
        </authorList>
    </citation>
    <scope>NUCLEOTIDE SEQUENCE [LARGE SCALE GENOMIC DNA]</scope>
    <source>
        <strain evidence="14">FinWhale-01</strain>
    </source>
</reference>
<dbReference type="InterPro" id="IPR041679">
    <property type="entry name" value="DNA2/NAM7-like_C"/>
</dbReference>
<evidence type="ECO:0000256" key="11">
    <source>
        <dbReference type="PROSITE-ProRule" id="PRU01341"/>
    </source>
</evidence>
<dbReference type="Pfam" id="PF04851">
    <property type="entry name" value="ResIII"/>
    <property type="match status" value="1"/>
</dbReference>
<feature type="domain" description="Upf1" evidence="13">
    <location>
        <begin position="59"/>
        <end position="220"/>
    </location>
</feature>
<dbReference type="InterPro" id="IPR045055">
    <property type="entry name" value="DNA2/NAM7-like"/>
</dbReference>
<feature type="region of interest" description="Disordered" evidence="12">
    <location>
        <begin position="962"/>
        <end position="985"/>
    </location>
</feature>
<evidence type="ECO:0000256" key="2">
    <source>
        <dbReference type="ARBA" id="ARBA00007913"/>
    </source>
</evidence>
<feature type="compositionally biased region" description="Low complexity" evidence="12">
    <location>
        <begin position="962"/>
        <end position="975"/>
    </location>
</feature>
<dbReference type="GO" id="GO:0016787">
    <property type="term" value="F:hydrolase activity"/>
    <property type="evidence" value="ECO:0007669"/>
    <property type="project" value="UniProtKB-KW"/>
</dbReference>
<dbReference type="GO" id="GO:0000184">
    <property type="term" value="P:nuclear-transcribed mRNA catabolic process, nonsense-mediated decay"/>
    <property type="evidence" value="ECO:0007669"/>
    <property type="project" value="InterPro"/>
</dbReference>
<organism evidence="14 15">
    <name type="scientific">Balaenoptera physalus</name>
    <name type="common">Fin whale</name>
    <name type="synonym">Balaena physalus</name>
    <dbReference type="NCBI Taxonomy" id="9770"/>
    <lineage>
        <taxon>Eukaryota</taxon>
        <taxon>Metazoa</taxon>
        <taxon>Chordata</taxon>
        <taxon>Craniata</taxon>
        <taxon>Vertebrata</taxon>
        <taxon>Euteleostomi</taxon>
        <taxon>Mammalia</taxon>
        <taxon>Eutheria</taxon>
        <taxon>Laurasiatheria</taxon>
        <taxon>Artiodactyla</taxon>
        <taxon>Whippomorpha</taxon>
        <taxon>Cetacea</taxon>
        <taxon>Mysticeti</taxon>
        <taxon>Balaenopteridae</taxon>
        <taxon>Balaenoptera</taxon>
    </lineage>
</organism>
<keyword evidence="4 11" id="KW-0479">Metal-binding</keyword>
<dbReference type="GO" id="GO:0005524">
    <property type="term" value="F:ATP binding"/>
    <property type="evidence" value="ECO:0007669"/>
    <property type="project" value="UniProtKB-KW"/>
</dbReference>
<dbReference type="InterPro" id="IPR040812">
    <property type="entry name" value="UPF1_1B_dom"/>
</dbReference>
<feature type="region of interest" description="Disordered" evidence="12">
    <location>
        <begin position="898"/>
        <end position="947"/>
    </location>
</feature>
<dbReference type="GO" id="GO:0008270">
    <property type="term" value="F:zinc ion binding"/>
    <property type="evidence" value="ECO:0007669"/>
    <property type="project" value="UniProtKB-UniRule"/>
</dbReference>
<dbReference type="Gene3D" id="2.40.30.230">
    <property type="match status" value="1"/>
</dbReference>
<sequence>MTIVFSGTQSTVWPGRCRGDSESDRVSGAPFSKSYGAPVLGGFELFLPEELSLRVGGPEGILQNGAVDDSVAKTSQLLAELNFEEDEEDTYYTKDLPVHACSHIVNHLVRAKCKEVTLHKDGPLGETVLECYNCGCRNVFLLGFIPAKADSVVVLLCRQPCASQSSLKDINWDSSQWQPLIQDRCFLSWLVKIPSEQEQLRARQITAQQINKLEELWKENPSATLEDLEKPGVDEEPQHVLLRYEDAYQYQNIFGPLVKLEADYDKKLKESQTQDNITVRWDLGLNKKRIAYFTLPKTDSDYGDEIAIELRSSVGAPVEVTHNFQVDFVWKSTSFDRMQSALKTFAVDETSVSGYIYHKLLGHEVEDVIIKCQLPKRFTAQGLPDLNHSQVYAVKTVLQRPLSLIQGPPGTGKTVTSATIVYHLARQGNGPVLVCAPSNIAVDQLTEKIHQTGLKVVRLCAKSREAIDSPVSFLALHNQIRNMDSMPELQKLQQLKDETGELSSADEKRYRALKRTAERELLMNADVICCTCVGAGDPRLAKMQFRSILIDESTQATEPECMVPVVLGAKQLILVGDHCQLGPVVMCKKAAKAGLSQSLFERLVVLGIRPIRLQVQYRMHPALSAFPSNIFYEGSLQNGVTAVGALAVSKTSARPRPDYFCSNTGTPTEAANVEKITTKLLKAGAKPDQIGIITPYEGQRSYLVQYMQFSGSLHTKLYQEVEIASVDAFQGREKDFIILSCVRANEHQGIGFLNDPRRLNVALTRARYGVIIVGNPKALSKQPLWNHLLNYYKEQKVLVEGPLNNLRESLMQFSKPRKLVNTINPGARFMTTAMYDAREAIIPGSVYDRSSQGRPSNMYFQTHDQIGMISAGPSHVAAMNIPIPFNLVMPPMPPPGYFGQANGPAAGRGTPKGKTGRGGRQKNRFGLPGPSQTNLPNSQASQDVASQPFSQGALTQGYISMSQPSQMSQPGLSQPELSQDSYLGDEFKSQIDVALSQDSTYQGERAYQHGGVTGLSQY</sequence>
<feature type="compositionally biased region" description="Polar residues" evidence="12">
    <location>
        <begin position="930"/>
        <end position="947"/>
    </location>
</feature>
<evidence type="ECO:0000256" key="6">
    <source>
        <dbReference type="ARBA" id="ARBA00022771"/>
    </source>
</evidence>
<comment type="subcellular location">
    <subcellularLocation>
        <location evidence="1">Cytoplasm</location>
    </subcellularLocation>
</comment>
<dbReference type="EMBL" id="SGJD01000154">
    <property type="protein sequence ID" value="KAB0406646.1"/>
    <property type="molecule type" value="Genomic_DNA"/>
</dbReference>
<dbReference type="InterPro" id="IPR027417">
    <property type="entry name" value="P-loop_NTPase"/>
</dbReference>
<evidence type="ECO:0000256" key="12">
    <source>
        <dbReference type="SAM" id="MobiDB-lite"/>
    </source>
</evidence>
<dbReference type="GO" id="GO:0003724">
    <property type="term" value="F:RNA helicase activity"/>
    <property type="evidence" value="ECO:0007669"/>
    <property type="project" value="InterPro"/>
</dbReference>
<dbReference type="InterPro" id="IPR041677">
    <property type="entry name" value="DNA2/NAM7_AAA_11"/>
</dbReference>
<comment type="similarity">
    <text evidence="2">Belongs to the DNA2/NAM7 helicase family.</text>
</comment>
<evidence type="ECO:0000256" key="1">
    <source>
        <dbReference type="ARBA" id="ARBA00004496"/>
    </source>
</evidence>
<dbReference type="Pfam" id="PF18141">
    <property type="entry name" value="UPF1_1B_dom"/>
    <property type="match status" value="1"/>
</dbReference>
<dbReference type="PROSITE" id="PS51997">
    <property type="entry name" value="UPF1_CH_RICH"/>
    <property type="match status" value="1"/>
</dbReference>
<dbReference type="GO" id="GO:0003677">
    <property type="term" value="F:DNA binding"/>
    <property type="evidence" value="ECO:0007669"/>
    <property type="project" value="InterPro"/>
</dbReference>
<dbReference type="CDD" id="cd21407">
    <property type="entry name" value="1B_UPF1-like"/>
    <property type="match status" value="1"/>
</dbReference>
<dbReference type="PANTHER" id="PTHR10887:SF364">
    <property type="entry name" value="REGULATOR OF NONSENSE TRANSCRIPTS 1"/>
    <property type="match status" value="1"/>
</dbReference>
<dbReference type="AlphaFoldDB" id="A0A6A1QKA6"/>
<dbReference type="Pfam" id="PF13086">
    <property type="entry name" value="AAA_11"/>
    <property type="match status" value="1"/>
</dbReference>
<keyword evidence="6 11" id="KW-0863">Zinc-finger</keyword>
<evidence type="ECO:0000256" key="7">
    <source>
        <dbReference type="ARBA" id="ARBA00022801"/>
    </source>
</evidence>
<dbReference type="PANTHER" id="PTHR10887">
    <property type="entry name" value="DNA2/NAM7 HELICASE FAMILY"/>
    <property type="match status" value="1"/>
</dbReference>
<proteinExistence type="inferred from homology"/>
<keyword evidence="3" id="KW-0963">Cytoplasm</keyword>
<gene>
    <name evidence="14" type="ORF">E2I00_018652</name>
</gene>
<evidence type="ECO:0000313" key="15">
    <source>
        <dbReference type="Proteomes" id="UP000437017"/>
    </source>
</evidence>
<keyword evidence="8" id="KW-0347">Helicase</keyword>
<dbReference type="CDD" id="cd21400">
    <property type="entry name" value="ZBD_UPF1-like"/>
    <property type="match status" value="1"/>
</dbReference>
<comment type="caution">
    <text evidence="14">The sequence shown here is derived from an EMBL/GenBank/DDBJ whole genome shotgun (WGS) entry which is preliminary data.</text>
</comment>